<reference evidence="1 2" key="1">
    <citation type="submission" date="2014-04" db="EMBL/GenBank/DDBJ databases">
        <authorList>
            <consortium name="DOE Joint Genome Institute"/>
            <person name="Kuo A."/>
            <person name="Ruytinx J."/>
            <person name="Rineau F."/>
            <person name="Colpaert J."/>
            <person name="Kohler A."/>
            <person name="Nagy L.G."/>
            <person name="Floudas D."/>
            <person name="Copeland A."/>
            <person name="Barry K.W."/>
            <person name="Cichocki N."/>
            <person name="Veneault-Fourrey C."/>
            <person name="LaButti K."/>
            <person name="Lindquist E.A."/>
            <person name="Lipzen A."/>
            <person name="Lundell T."/>
            <person name="Morin E."/>
            <person name="Murat C."/>
            <person name="Sun H."/>
            <person name="Tunlid A."/>
            <person name="Henrissat B."/>
            <person name="Grigoriev I.V."/>
            <person name="Hibbett D.S."/>
            <person name="Martin F."/>
            <person name="Nordberg H.P."/>
            <person name="Cantor M.N."/>
            <person name="Hua S.X."/>
        </authorList>
    </citation>
    <scope>NUCLEOTIDE SEQUENCE [LARGE SCALE GENOMIC DNA]</scope>
    <source>
        <strain evidence="1 2">UH-Slu-Lm8-n1</strain>
    </source>
</reference>
<sequence length="78" mass="8801">MHQLGVTLHRSFNQGMAVPQEKDGNVVRRDNTTVYTCHGLPLCKKNLAGCLIEPAQQFSHSIQNLIYDIYLGKVNFVE</sequence>
<keyword evidence="2" id="KW-1185">Reference proteome</keyword>
<evidence type="ECO:0000313" key="2">
    <source>
        <dbReference type="Proteomes" id="UP000054485"/>
    </source>
</evidence>
<name>A0A0D0AJE4_9AGAM</name>
<proteinExistence type="predicted"/>
<dbReference type="InParanoid" id="A0A0D0AJE4"/>
<protein>
    <submittedName>
        <fullName evidence="1">Uncharacterized protein</fullName>
    </submittedName>
</protein>
<reference evidence="2" key="2">
    <citation type="submission" date="2015-01" db="EMBL/GenBank/DDBJ databases">
        <title>Evolutionary Origins and Diversification of the Mycorrhizal Mutualists.</title>
        <authorList>
            <consortium name="DOE Joint Genome Institute"/>
            <consortium name="Mycorrhizal Genomics Consortium"/>
            <person name="Kohler A."/>
            <person name="Kuo A."/>
            <person name="Nagy L.G."/>
            <person name="Floudas D."/>
            <person name="Copeland A."/>
            <person name="Barry K.W."/>
            <person name="Cichocki N."/>
            <person name="Veneault-Fourrey C."/>
            <person name="LaButti K."/>
            <person name="Lindquist E.A."/>
            <person name="Lipzen A."/>
            <person name="Lundell T."/>
            <person name="Morin E."/>
            <person name="Murat C."/>
            <person name="Riley R."/>
            <person name="Ohm R."/>
            <person name="Sun H."/>
            <person name="Tunlid A."/>
            <person name="Henrissat B."/>
            <person name="Grigoriev I.V."/>
            <person name="Hibbett D.S."/>
            <person name="Martin F."/>
        </authorList>
    </citation>
    <scope>NUCLEOTIDE SEQUENCE [LARGE SCALE GENOMIC DNA]</scope>
    <source>
        <strain evidence="2">UH-Slu-Lm8-n1</strain>
    </source>
</reference>
<dbReference type="HOGENOM" id="CLU_2623647_0_0_1"/>
<evidence type="ECO:0000313" key="1">
    <source>
        <dbReference type="EMBL" id="KIK38279.1"/>
    </source>
</evidence>
<dbReference type="EMBL" id="KN835402">
    <property type="protein sequence ID" value="KIK38279.1"/>
    <property type="molecule type" value="Genomic_DNA"/>
</dbReference>
<organism evidence="1 2">
    <name type="scientific">Suillus luteus UH-Slu-Lm8-n1</name>
    <dbReference type="NCBI Taxonomy" id="930992"/>
    <lineage>
        <taxon>Eukaryota</taxon>
        <taxon>Fungi</taxon>
        <taxon>Dikarya</taxon>
        <taxon>Basidiomycota</taxon>
        <taxon>Agaricomycotina</taxon>
        <taxon>Agaricomycetes</taxon>
        <taxon>Agaricomycetidae</taxon>
        <taxon>Boletales</taxon>
        <taxon>Suillineae</taxon>
        <taxon>Suillaceae</taxon>
        <taxon>Suillus</taxon>
    </lineage>
</organism>
<dbReference type="Proteomes" id="UP000054485">
    <property type="component" value="Unassembled WGS sequence"/>
</dbReference>
<accession>A0A0D0AJE4</accession>
<dbReference type="AlphaFoldDB" id="A0A0D0AJE4"/>
<gene>
    <name evidence="1" type="ORF">CY34DRAFT_402953</name>
</gene>